<dbReference type="PANTHER" id="PTHR24238:SF47">
    <property type="entry name" value="ECDYSTEROIDS_DOPAMINE RECEPTOR-RELATED"/>
    <property type="match status" value="1"/>
</dbReference>
<keyword evidence="6 11" id="KW-0675">Receptor</keyword>
<dbReference type="PANTHER" id="PTHR24238">
    <property type="entry name" value="G-PROTEIN COUPLED RECEPTOR"/>
    <property type="match status" value="1"/>
</dbReference>
<evidence type="ECO:0000256" key="7">
    <source>
        <dbReference type="ARBA" id="ARBA00023224"/>
    </source>
</evidence>
<comment type="subcellular location">
    <subcellularLocation>
        <location evidence="1">Membrane</location>
        <topology evidence="1">Multi-pass membrane protein</topology>
    </subcellularLocation>
</comment>
<keyword evidence="2 9" id="KW-0812">Transmembrane</keyword>
<name>A0A9Q1BE22_HOLLE</name>
<feature type="transmembrane region" description="Helical" evidence="9">
    <location>
        <begin position="119"/>
        <end position="141"/>
    </location>
</feature>
<evidence type="ECO:0000313" key="11">
    <source>
        <dbReference type="EMBL" id="KAJ8021242.1"/>
    </source>
</evidence>
<feature type="region of interest" description="Disordered" evidence="8">
    <location>
        <begin position="236"/>
        <end position="313"/>
    </location>
</feature>
<reference evidence="11" key="1">
    <citation type="submission" date="2021-10" db="EMBL/GenBank/DDBJ databases">
        <title>Tropical sea cucumber genome reveals ecological adaptation and Cuvierian tubules defense mechanism.</title>
        <authorList>
            <person name="Chen T."/>
        </authorList>
    </citation>
    <scope>NUCLEOTIDE SEQUENCE</scope>
    <source>
        <strain evidence="11">Nanhai2018</strain>
        <tissue evidence="11">Muscle</tissue>
    </source>
</reference>
<dbReference type="CDD" id="cd00637">
    <property type="entry name" value="7tm_classA_rhodopsin-like"/>
    <property type="match status" value="1"/>
</dbReference>
<keyword evidence="7" id="KW-0807">Transducer</keyword>
<evidence type="ECO:0000256" key="3">
    <source>
        <dbReference type="ARBA" id="ARBA00022989"/>
    </source>
</evidence>
<dbReference type="EMBL" id="JAIZAY010000021">
    <property type="protein sequence ID" value="KAJ8021242.1"/>
    <property type="molecule type" value="Genomic_DNA"/>
</dbReference>
<dbReference type="PROSITE" id="PS50262">
    <property type="entry name" value="G_PROTEIN_RECEP_F1_2"/>
    <property type="match status" value="1"/>
</dbReference>
<dbReference type="InterPro" id="IPR017452">
    <property type="entry name" value="GPCR_Rhodpsn_7TM"/>
</dbReference>
<feature type="transmembrane region" description="Helical" evidence="9">
    <location>
        <begin position="78"/>
        <end position="99"/>
    </location>
</feature>
<dbReference type="PRINTS" id="PR00237">
    <property type="entry name" value="GPCRRHODOPSN"/>
</dbReference>
<feature type="domain" description="G-protein coupled receptors family 1 profile" evidence="10">
    <location>
        <begin position="22"/>
        <end position="428"/>
    </location>
</feature>
<dbReference type="GO" id="GO:0004930">
    <property type="term" value="F:G protein-coupled receptor activity"/>
    <property type="evidence" value="ECO:0007669"/>
    <property type="project" value="UniProtKB-KW"/>
</dbReference>
<evidence type="ECO:0000259" key="10">
    <source>
        <dbReference type="PROSITE" id="PS50262"/>
    </source>
</evidence>
<evidence type="ECO:0000256" key="2">
    <source>
        <dbReference type="ARBA" id="ARBA00022692"/>
    </source>
</evidence>
<evidence type="ECO:0000256" key="1">
    <source>
        <dbReference type="ARBA" id="ARBA00004141"/>
    </source>
</evidence>
<dbReference type="InterPro" id="IPR000276">
    <property type="entry name" value="GPCR_Rhodpsn"/>
</dbReference>
<proteinExistence type="predicted"/>
<evidence type="ECO:0000256" key="5">
    <source>
        <dbReference type="ARBA" id="ARBA00023136"/>
    </source>
</evidence>
<organism evidence="11 12">
    <name type="scientific">Holothuria leucospilota</name>
    <name type="common">Black long sea cucumber</name>
    <name type="synonym">Mertensiothuria leucospilota</name>
    <dbReference type="NCBI Taxonomy" id="206669"/>
    <lineage>
        <taxon>Eukaryota</taxon>
        <taxon>Metazoa</taxon>
        <taxon>Echinodermata</taxon>
        <taxon>Eleutherozoa</taxon>
        <taxon>Echinozoa</taxon>
        <taxon>Holothuroidea</taxon>
        <taxon>Aspidochirotacea</taxon>
        <taxon>Aspidochirotida</taxon>
        <taxon>Holothuriidae</taxon>
        <taxon>Holothuria</taxon>
    </lineage>
</organism>
<keyword evidence="4" id="KW-0297">G-protein coupled receptor</keyword>
<dbReference type="Pfam" id="PF00001">
    <property type="entry name" value="7tm_1"/>
    <property type="match status" value="1"/>
</dbReference>
<evidence type="ECO:0000256" key="6">
    <source>
        <dbReference type="ARBA" id="ARBA00023170"/>
    </source>
</evidence>
<feature type="transmembrane region" description="Helical" evidence="9">
    <location>
        <begin position="368"/>
        <end position="388"/>
    </location>
</feature>
<feature type="transmembrane region" description="Helical" evidence="9">
    <location>
        <begin position="41"/>
        <end position="66"/>
    </location>
</feature>
<feature type="compositionally biased region" description="Basic and acidic residues" evidence="8">
    <location>
        <begin position="290"/>
        <end position="313"/>
    </location>
</feature>
<accession>A0A9Q1BE22</accession>
<keyword evidence="5 9" id="KW-0472">Membrane</keyword>
<evidence type="ECO:0000256" key="4">
    <source>
        <dbReference type="ARBA" id="ARBA00023040"/>
    </source>
</evidence>
<keyword evidence="3 9" id="KW-1133">Transmembrane helix</keyword>
<dbReference type="Proteomes" id="UP001152320">
    <property type="component" value="Chromosome 21"/>
</dbReference>
<sequence>MHPYQYWMVTILCVVMVIGIPGNVLVFSVYFVKSRKNSTHVLIMSTAVLDIAICFWSIARIFHWIYESSYEANYKCRGYQVLGSWSEFFSAYMTTAIAVDRYFQICRPHSHTTPKKALASSFVGLSVSLIFSIPVAFLYGVMEGNCKITRDGIALYLPLGLAFGAFAFLMVTALVLYLLVYLEVRKRFNNRSGSVIFLKTAPSTLTDSVKRTEVHSLDVKKEQTFKVKCKDSISVETSSDNTSKTENEGDVLGNTAKQSPLESDKSVGIRTGTGMGTETELQMSQVKINDSVKDASSENQIRKTDITPSEENRVDDGYKALMAQMLHSDKDKGSGGEKPNNYGSHLQMRPVSRTAGVGSRSGRTGRMLLLATVVFVVTWTARCIMWLITNIEDDWWKQLRLDDMNAYAFLTLVQHIYYTTPAMNPIIYSFANPRFRGDSAEILRWFKCCCKNKVFPG</sequence>
<feature type="compositionally biased region" description="Polar residues" evidence="8">
    <location>
        <begin position="279"/>
        <end position="288"/>
    </location>
</feature>
<dbReference type="GO" id="GO:0016020">
    <property type="term" value="C:membrane"/>
    <property type="evidence" value="ECO:0007669"/>
    <property type="project" value="UniProtKB-SubCell"/>
</dbReference>
<evidence type="ECO:0000256" key="9">
    <source>
        <dbReference type="SAM" id="Phobius"/>
    </source>
</evidence>
<dbReference type="SUPFAM" id="SSF81321">
    <property type="entry name" value="Family A G protein-coupled receptor-like"/>
    <property type="match status" value="1"/>
</dbReference>
<evidence type="ECO:0000313" key="12">
    <source>
        <dbReference type="Proteomes" id="UP001152320"/>
    </source>
</evidence>
<evidence type="ECO:0000256" key="8">
    <source>
        <dbReference type="SAM" id="MobiDB-lite"/>
    </source>
</evidence>
<feature type="transmembrane region" description="Helical" evidence="9">
    <location>
        <begin position="153"/>
        <end position="182"/>
    </location>
</feature>
<feature type="transmembrane region" description="Helical" evidence="9">
    <location>
        <begin position="6"/>
        <end position="32"/>
    </location>
</feature>
<feature type="transmembrane region" description="Helical" evidence="9">
    <location>
        <begin position="408"/>
        <end position="431"/>
    </location>
</feature>
<keyword evidence="12" id="KW-1185">Reference proteome</keyword>
<dbReference type="AlphaFoldDB" id="A0A9Q1BE22"/>
<gene>
    <name evidence="11" type="ORF">HOLleu_38386</name>
</gene>
<dbReference type="Gene3D" id="1.20.1070.10">
    <property type="entry name" value="Rhodopsin 7-helix transmembrane proteins"/>
    <property type="match status" value="2"/>
</dbReference>
<comment type="caution">
    <text evidence="11">The sequence shown here is derived from an EMBL/GenBank/DDBJ whole genome shotgun (WGS) entry which is preliminary data.</text>
</comment>
<dbReference type="OrthoDB" id="5969463at2759"/>
<protein>
    <submittedName>
        <fullName evidence="11">Vasopressin V1b receptor</fullName>
    </submittedName>
</protein>